<comment type="caution">
    <text evidence="1">The sequence shown here is derived from an EMBL/GenBank/DDBJ whole genome shotgun (WGS) entry which is preliminary data.</text>
</comment>
<dbReference type="Proteomes" id="UP000245765">
    <property type="component" value="Unassembled WGS sequence"/>
</dbReference>
<dbReference type="OrthoDB" id="8478335at2"/>
<dbReference type="RefSeq" id="WP_109870715.1">
    <property type="nucleotide sequence ID" value="NZ_QGNA01000002.1"/>
</dbReference>
<evidence type="ECO:0000313" key="1">
    <source>
        <dbReference type="EMBL" id="PWS37607.1"/>
    </source>
</evidence>
<dbReference type="AlphaFoldDB" id="A0A317FHT6"/>
<dbReference type="EMBL" id="QGNA01000002">
    <property type="protein sequence ID" value="PWS37607.1"/>
    <property type="molecule type" value="Genomic_DNA"/>
</dbReference>
<gene>
    <name evidence="1" type="ORF">DFH01_12365</name>
</gene>
<name>A0A317FHT6_9PROT</name>
<protein>
    <submittedName>
        <fullName evidence="1">Uncharacterized protein</fullName>
    </submittedName>
</protein>
<accession>A0A317FHT6</accession>
<keyword evidence="2" id="KW-1185">Reference proteome</keyword>
<reference evidence="2" key="1">
    <citation type="submission" date="2018-05" db="EMBL/GenBank/DDBJ databases">
        <authorList>
            <person name="Du Z."/>
            <person name="Wang X."/>
        </authorList>
    </citation>
    <scope>NUCLEOTIDE SEQUENCE [LARGE SCALE GENOMIC DNA]</scope>
    <source>
        <strain evidence="2">CQN31</strain>
    </source>
</reference>
<evidence type="ECO:0000313" key="2">
    <source>
        <dbReference type="Proteomes" id="UP000245765"/>
    </source>
</evidence>
<organism evidence="1 2">
    <name type="scientific">Falsiroseomonas bella</name>
    <dbReference type="NCBI Taxonomy" id="2184016"/>
    <lineage>
        <taxon>Bacteria</taxon>
        <taxon>Pseudomonadati</taxon>
        <taxon>Pseudomonadota</taxon>
        <taxon>Alphaproteobacteria</taxon>
        <taxon>Acetobacterales</taxon>
        <taxon>Roseomonadaceae</taxon>
        <taxon>Falsiroseomonas</taxon>
    </lineage>
</organism>
<proteinExistence type="predicted"/>
<sequence length="280" mass="29893">MSSALAFAATRSVDRVVALGLLALRPLRHVAIGRPAAPPPIEGLRVAAEDAAERPGWHPETGLYGFLRLPPGPRRLVVTDLGGRFQPAVFSLVVPDRSAVRRRLEAGIAAPDMAPRPLLREVELHASPTAPLVPGVTAAWGQVRDAAGRPMALARLMVTTFVDGVVRRHLSWSAADGSYALRLPGERPDVIGGDPPWRATRQLIVHAPRAALAAALAQDFVAALPAERDAIDPDAPGSPFERRSFALRDSRGVRRAGAPGNDPTLPIFGGQQTRWDIELA</sequence>